<keyword evidence="3" id="KW-1185">Reference proteome</keyword>
<comment type="caution">
    <text evidence="2">The sequence shown here is derived from an EMBL/GenBank/DDBJ whole genome shotgun (WGS) entry which is preliminary data.</text>
</comment>
<dbReference type="Proteomes" id="UP000747110">
    <property type="component" value="Unassembled WGS sequence"/>
</dbReference>
<feature type="non-terminal residue" evidence="2">
    <location>
        <position position="1"/>
    </location>
</feature>
<dbReference type="EMBL" id="BNCP01000032">
    <property type="protein sequence ID" value="GIL85368.1"/>
    <property type="molecule type" value="Genomic_DNA"/>
</dbReference>
<proteinExistence type="predicted"/>
<feature type="compositionally biased region" description="Low complexity" evidence="1">
    <location>
        <begin position="91"/>
        <end position="114"/>
    </location>
</feature>
<feature type="non-terminal residue" evidence="2">
    <location>
        <position position="146"/>
    </location>
</feature>
<evidence type="ECO:0000313" key="3">
    <source>
        <dbReference type="Proteomes" id="UP000747110"/>
    </source>
</evidence>
<protein>
    <submittedName>
        <fullName evidence="2">Uncharacterized protein</fullName>
    </submittedName>
</protein>
<gene>
    <name evidence="2" type="ORF">Vretifemale_13906</name>
</gene>
<evidence type="ECO:0000313" key="2">
    <source>
        <dbReference type="EMBL" id="GIL85368.1"/>
    </source>
</evidence>
<sequence length="146" mass="14800">PPVLSPAEPALLYFRVLNARTLGEPDVLSHAVLDANTMGLQVNGEVRPKLLELTAGAGGGKGGGWPRGTLSLQVSWLKALPKRASPFPQDAVRTAAAATSAQTQQTRAAVPSHSSSSATLTAAAAAVPPGSYHNQTAAWAAVAVGS</sequence>
<organism evidence="2 3">
    <name type="scientific">Volvox reticuliferus</name>
    <dbReference type="NCBI Taxonomy" id="1737510"/>
    <lineage>
        <taxon>Eukaryota</taxon>
        <taxon>Viridiplantae</taxon>
        <taxon>Chlorophyta</taxon>
        <taxon>core chlorophytes</taxon>
        <taxon>Chlorophyceae</taxon>
        <taxon>CS clade</taxon>
        <taxon>Chlamydomonadales</taxon>
        <taxon>Volvocaceae</taxon>
        <taxon>Volvox</taxon>
    </lineage>
</organism>
<accession>A0A8J4FTJ2</accession>
<dbReference type="AlphaFoldDB" id="A0A8J4FTJ2"/>
<feature type="region of interest" description="Disordered" evidence="1">
    <location>
        <begin position="88"/>
        <end position="114"/>
    </location>
</feature>
<name>A0A8J4FTJ2_9CHLO</name>
<reference evidence="2" key="1">
    <citation type="journal article" date="2021" name="Proc. Natl. Acad. Sci. U.S.A.">
        <title>Three genomes in the algal genus Volvox reveal the fate of a haploid sex-determining region after a transition to homothallism.</title>
        <authorList>
            <person name="Yamamoto K."/>
            <person name="Hamaji T."/>
            <person name="Kawai-Toyooka H."/>
            <person name="Matsuzaki R."/>
            <person name="Takahashi F."/>
            <person name="Nishimura Y."/>
            <person name="Kawachi M."/>
            <person name="Noguchi H."/>
            <person name="Minakuchi Y."/>
            <person name="Umen J.G."/>
            <person name="Toyoda A."/>
            <person name="Nozaki H."/>
        </authorList>
    </citation>
    <scope>NUCLEOTIDE SEQUENCE</scope>
    <source>
        <strain evidence="2">NIES-3786</strain>
    </source>
</reference>
<evidence type="ECO:0000256" key="1">
    <source>
        <dbReference type="SAM" id="MobiDB-lite"/>
    </source>
</evidence>